<dbReference type="InterPro" id="IPR001279">
    <property type="entry name" value="Metallo-B-lactamas"/>
</dbReference>
<gene>
    <name evidence="8" type="ORF">GCM10017161_35100</name>
</gene>
<dbReference type="Pfam" id="PF00753">
    <property type="entry name" value="Lactamase_B"/>
    <property type="match status" value="1"/>
</dbReference>
<evidence type="ECO:0000256" key="5">
    <source>
        <dbReference type="ARBA" id="ARBA00023136"/>
    </source>
</evidence>
<feature type="transmembrane region" description="Helical" evidence="6">
    <location>
        <begin position="305"/>
        <end position="324"/>
    </location>
</feature>
<keyword evidence="2" id="KW-1003">Cell membrane</keyword>
<keyword evidence="3 6" id="KW-0812">Transmembrane</keyword>
<feature type="transmembrane region" description="Helical" evidence="6">
    <location>
        <begin position="449"/>
        <end position="470"/>
    </location>
</feature>
<dbReference type="RefSeq" id="WP_189773365.1">
    <property type="nucleotide sequence ID" value="NZ_BNCK01000009.1"/>
</dbReference>
<dbReference type="PANTHER" id="PTHR30619">
    <property type="entry name" value="DNA INTERNALIZATION/COMPETENCE PROTEIN COMEC/REC2"/>
    <property type="match status" value="1"/>
</dbReference>
<feature type="transmembrane region" description="Helical" evidence="6">
    <location>
        <begin position="45"/>
        <end position="67"/>
    </location>
</feature>
<dbReference type="PANTHER" id="PTHR30619:SF1">
    <property type="entry name" value="RECOMBINATION PROTEIN 2"/>
    <property type="match status" value="1"/>
</dbReference>
<dbReference type="GO" id="GO:0005886">
    <property type="term" value="C:plasma membrane"/>
    <property type="evidence" value="ECO:0007669"/>
    <property type="project" value="UniProtKB-SubCell"/>
</dbReference>
<evidence type="ECO:0000313" key="9">
    <source>
        <dbReference type="Proteomes" id="UP000623842"/>
    </source>
</evidence>
<evidence type="ECO:0000256" key="6">
    <source>
        <dbReference type="SAM" id="Phobius"/>
    </source>
</evidence>
<feature type="transmembrane region" description="Helical" evidence="6">
    <location>
        <begin position="336"/>
        <end position="365"/>
    </location>
</feature>
<evidence type="ECO:0000256" key="4">
    <source>
        <dbReference type="ARBA" id="ARBA00022989"/>
    </source>
</evidence>
<dbReference type="NCBIfam" id="TIGR00360">
    <property type="entry name" value="ComEC_N-term"/>
    <property type="match status" value="1"/>
</dbReference>
<evidence type="ECO:0000313" key="8">
    <source>
        <dbReference type="EMBL" id="GHG03027.1"/>
    </source>
</evidence>
<evidence type="ECO:0000256" key="2">
    <source>
        <dbReference type="ARBA" id="ARBA00022475"/>
    </source>
</evidence>
<feature type="transmembrane region" description="Helical" evidence="6">
    <location>
        <begin position="393"/>
        <end position="417"/>
    </location>
</feature>
<evidence type="ECO:0000256" key="1">
    <source>
        <dbReference type="ARBA" id="ARBA00004651"/>
    </source>
</evidence>
<dbReference type="AlphaFoldDB" id="A0A919EMH7"/>
<dbReference type="Pfam" id="PF03772">
    <property type="entry name" value="Competence"/>
    <property type="match status" value="1"/>
</dbReference>
<feature type="domain" description="Metallo-beta-lactamase" evidence="7">
    <location>
        <begin position="541"/>
        <end position="722"/>
    </location>
</feature>
<feature type="transmembrane region" description="Helical" evidence="6">
    <location>
        <begin position="234"/>
        <end position="260"/>
    </location>
</feature>
<dbReference type="InterPro" id="IPR052159">
    <property type="entry name" value="Competence_DNA_uptake"/>
</dbReference>
<dbReference type="InterPro" id="IPR004797">
    <property type="entry name" value="Competence_ComEC/Rec2"/>
</dbReference>
<dbReference type="EMBL" id="BNCK01000009">
    <property type="protein sequence ID" value="GHG03027.1"/>
    <property type="molecule type" value="Genomic_DNA"/>
</dbReference>
<protein>
    <submittedName>
        <fullName evidence="8">ComEC family protein</fullName>
    </submittedName>
</protein>
<proteinExistence type="predicted"/>
<dbReference type="SUPFAM" id="SSF56281">
    <property type="entry name" value="Metallo-hydrolase/oxidoreductase"/>
    <property type="match status" value="1"/>
</dbReference>
<reference evidence="8" key="1">
    <citation type="journal article" date="2014" name="Int. J. Syst. Evol. Microbiol.">
        <title>Complete genome sequence of Corynebacterium casei LMG S-19264T (=DSM 44701T), isolated from a smear-ripened cheese.</title>
        <authorList>
            <consortium name="US DOE Joint Genome Institute (JGI-PGF)"/>
            <person name="Walter F."/>
            <person name="Albersmeier A."/>
            <person name="Kalinowski J."/>
            <person name="Ruckert C."/>
        </authorList>
    </citation>
    <scope>NUCLEOTIDE SEQUENCE</scope>
    <source>
        <strain evidence="8">KCTC 42731</strain>
    </source>
</reference>
<dbReference type="InterPro" id="IPR035681">
    <property type="entry name" value="ComA-like_MBL"/>
</dbReference>
<sequence>MDRWLISFSLGALLSLFLPLTPSLFYVAFFTVLSLLCFFISKTKWLSALFCGCAWLLWHGASYHTVWQNNGLDKNSVNQKYQQAVAEITSIAAIKNDRVSFIADISSLDNKALKKPIRIRVTWLEPSIVPKQGQLWLLTMKIKPAHGFANPGGFNYLTWLKQQHIHATGFVKNKAVNQLINKGVTWREQLYQKFSQLLPEENSSAIVLALTFGEKSQLSDKQWQVLTHTATNHLMAISGLHLGLVALAGYAWLMLLFKVLPIKRLLPTKHQDTLLQFNVQHLVLFGVFLITLFYAYLAGFSTPTIRALIMLSVFILAKLLSLSLSKSRLLLISLSLIILVAPFSLFSVSFWLSFGAVSLIFLYLWRLPAKPIESSSLAVKCVNYFKHLSVFQVYLILVLLPITASLFYQVSLVAVFANLVAVPWLSFVVVPLVLLALIFTWIFQPLADVFLALSQVTIDIVWWYLSWLSDFSWGQWKIHHDAWLLLSLLILLAVVFFVTHLPIKKAVVICFLIAFSLKISQLNSASIQKDNWYLDVLDVGQGLAIAIRANNKLLLYDTAASYPSGFSVAEAVILPYMRYHGFNEIDLLIISHDDNDHAGGVDVLTEHVPIVNKISNELETGKACLEGDVFQWQMLNLKVLHPKKERADHNDDSCVIKVSDGVRSILLTGDISSRIEQDLVNHVPELLKSDVMLAPHHGSKSSSSLAFIHTVAPEVAIFSAGYLNRWRMPSQQVKDRYQRLQVPTLNTAEQGMISVSFTQGEMKITTYKQDIWPFWFAN</sequence>
<dbReference type="InterPro" id="IPR025405">
    <property type="entry name" value="DUF4131"/>
</dbReference>
<dbReference type="InterPro" id="IPR004477">
    <property type="entry name" value="ComEC_N"/>
</dbReference>
<keyword evidence="5 6" id="KW-0472">Membrane</keyword>
<feature type="transmembrane region" description="Helical" evidence="6">
    <location>
        <begin position="424"/>
        <end position="443"/>
    </location>
</feature>
<feature type="transmembrane region" description="Helical" evidence="6">
    <location>
        <begin position="12"/>
        <end position="38"/>
    </location>
</feature>
<dbReference type="InterPro" id="IPR036866">
    <property type="entry name" value="RibonucZ/Hydroxyglut_hydro"/>
</dbReference>
<keyword evidence="9" id="KW-1185">Reference proteome</keyword>
<comment type="caution">
    <text evidence="8">The sequence shown here is derived from an EMBL/GenBank/DDBJ whole genome shotgun (WGS) entry which is preliminary data.</text>
</comment>
<name>A0A919EMH7_9GAMM</name>
<evidence type="ECO:0000256" key="3">
    <source>
        <dbReference type="ARBA" id="ARBA00022692"/>
    </source>
</evidence>
<comment type="subcellular location">
    <subcellularLocation>
        <location evidence="1">Cell membrane</location>
        <topology evidence="1">Multi-pass membrane protein</topology>
    </subcellularLocation>
</comment>
<accession>A0A919EMH7</accession>
<dbReference type="NCBIfam" id="TIGR00361">
    <property type="entry name" value="ComEC_Rec2"/>
    <property type="match status" value="1"/>
</dbReference>
<dbReference type="GO" id="GO:0030420">
    <property type="term" value="P:establishment of competence for transformation"/>
    <property type="evidence" value="ECO:0007669"/>
    <property type="project" value="InterPro"/>
</dbReference>
<dbReference type="Gene3D" id="3.60.15.10">
    <property type="entry name" value="Ribonuclease Z/Hydroxyacylglutathione hydrolase-like"/>
    <property type="match status" value="1"/>
</dbReference>
<dbReference type="Proteomes" id="UP000623842">
    <property type="component" value="Unassembled WGS sequence"/>
</dbReference>
<evidence type="ECO:0000259" key="7">
    <source>
        <dbReference type="SMART" id="SM00849"/>
    </source>
</evidence>
<organism evidence="8 9">
    <name type="scientific">Thalassotalea marina</name>
    <dbReference type="NCBI Taxonomy" id="1673741"/>
    <lineage>
        <taxon>Bacteria</taxon>
        <taxon>Pseudomonadati</taxon>
        <taxon>Pseudomonadota</taxon>
        <taxon>Gammaproteobacteria</taxon>
        <taxon>Alteromonadales</taxon>
        <taxon>Colwelliaceae</taxon>
        <taxon>Thalassotalea</taxon>
    </lineage>
</organism>
<dbReference type="SMART" id="SM00849">
    <property type="entry name" value="Lactamase_B"/>
    <property type="match status" value="1"/>
</dbReference>
<reference evidence="8" key="2">
    <citation type="submission" date="2020-09" db="EMBL/GenBank/DDBJ databases">
        <authorList>
            <person name="Sun Q."/>
            <person name="Kim S."/>
        </authorList>
    </citation>
    <scope>NUCLEOTIDE SEQUENCE</scope>
    <source>
        <strain evidence="8">KCTC 42731</strain>
    </source>
</reference>
<dbReference type="Pfam" id="PF13567">
    <property type="entry name" value="DUF4131"/>
    <property type="match status" value="1"/>
</dbReference>
<feature type="transmembrane region" description="Helical" evidence="6">
    <location>
        <begin position="281"/>
        <end position="299"/>
    </location>
</feature>
<dbReference type="CDD" id="cd07731">
    <property type="entry name" value="ComA-like_MBL-fold"/>
    <property type="match status" value="1"/>
</dbReference>
<keyword evidence="4 6" id="KW-1133">Transmembrane helix</keyword>
<feature type="transmembrane region" description="Helical" evidence="6">
    <location>
        <begin position="482"/>
        <end position="503"/>
    </location>
</feature>